<evidence type="ECO:0000313" key="7">
    <source>
        <dbReference type="EMBL" id="AMP12219.1"/>
    </source>
</evidence>
<dbReference type="PATRIC" id="fig|279058.17.peg.4918"/>
<comment type="similarity">
    <text evidence="1">In the C-terminal section; belongs to the class-I pyridoxal-phosphate-dependent aminotransferase family.</text>
</comment>
<keyword evidence="8" id="KW-1185">Reference proteome</keyword>
<dbReference type="OrthoDB" id="9804020at2"/>
<dbReference type="Gene3D" id="3.40.640.10">
    <property type="entry name" value="Type I PLP-dependent aspartate aminotransferase-like (Major domain)"/>
    <property type="match status" value="1"/>
</dbReference>
<evidence type="ECO:0000259" key="6">
    <source>
        <dbReference type="PROSITE" id="PS50949"/>
    </source>
</evidence>
<name>A0A127PWY6_9BURK</name>
<dbReference type="InterPro" id="IPR015421">
    <property type="entry name" value="PyrdxlP-dep_Trfase_major"/>
</dbReference>
<dbReference type="PANTHER" id="PTHR46577:SF1">
    <property type="entry name" value="HTH-TYPE TRANSCRIPTIONAL REGULATORY PROTEIN GABR"/>
    <property type="match status" value="1"/>
</dbReference>
<evidence type="ECO:0000256" key="3">
    <source>
        <dbReference type="ARBA" id="ARBA00023015"/>
    </source>
</evidence>
<dbReference type="SMART" id="SM00345">
    <property type="entry name" value="HTH_GNTR"/>
    <property type="match status" value="1"/>
</dbReference>
<dbReference type="CDD" id="cd07377">
    <property type="entry name" value="WHTH_GntR"/>
    <property type="match status" value="1"/>
</dbReference>
<dbReference type="InterPro" id="IPR015424">
    <property type="entry name" value="PyrdxlP-dep_Trfase"/>
</dbReference>
<feature type="domain" description="HTH gntR-type" evidence="6">
    <location>
        <begin position="40"/>
        <end position="108"/>
    </location>
</feature>
<dbReference type="PANTHER" id="PTHR46577">
    <property type="entry name" value="HTH-TYPE TRANSCRIPTIONAL REGULATORY PROTEIN GABR"/>
    <property type="match status" value="1"/>
</dbReference>
<keyword evidence="4" id="KW-0238">DNA-binding</keyword>
<evidence type="ECO:0000256" key="5">
    <source>
        <dbReference type="ARBA" id="ARBA00023163"/>
    </source>
</evidence>
<dbReference type="InterPro" id="IPR004839">
    <property type="entry name" value="Aminotransferase_I/II_large"/>
</dbReference>
<proteinExistence type="inferred from homology"/>
<reference evidence="7 8" key="1">
    <citation type="submission" date="2015-11" db="EMBL/GenBank/DDBJ databases">
        <title>Exploring the genomic traits of fungus-feeding bacterial genus Collimonas.</title>
        <authorList>
            <person name="Song C."/>
            <person name="Schmidt R."/>
            <person name="de Jager V."/>
            <person name="Krzyzanowska D."/>
            <person name="Jongedijk E."/>
            <person name="Cankar K."/>
            <person name="Beekwilder J."/>
            <person name="van Veen A."/>
            <person name="de Boer W."/>
            <person name="van Veen J.A."/>
            <person name="Garbeva P."/>
        </authorList>
    </citation>
    <scope>NUCLEOTIDE SEQUENCE [LARGE SCALE GENOMIC DNA]</scope>
    <source>
        <strain evidence="7 8">Ter282</strain>
    </source>
</reference>
<dbReference type="SUPFAM" id="SSF53383">
    <property type="entry name" value="PLP-dependent transferases"/>
    <property type="match status" value="1"/>
</dbReference>
<sequence>MRIASLTDFLLMRIERGADGRIAKTRGSAKTTASNGNAAAPLNRQIYLAIREAILSQLLPSGLQLPSSRDLAGELGISRNTVTYAYEQLIAEGYLETRPGSGTFIADTTPDQIPEARLNTLPLTDPSGQSELSAHGAQLIRQAGVSDLQWGAFMPGVPDVTLFPNKIWSRLQNKHWRRSRAELLTYGEAGGYLPLREAIAEYLRMARSVNCNASQVIITTGIHQSLDIVVKLLGEHGDSAWVEDPCYWGTRSVLNSLGIKPVAIPVDAEGMRMRLANLRQPPRFICATPSHQYPLGMVMSLSRRRMLLEYAATRKVWIIEDDYDSEFRYGSRPLASLQGMDTNDRVLYMGTFSKTMFPSLRIGFLVVPESLANAFAIGVSELYRGSQVFLQAIMADFMTEGHFASHIRRMRVLYAERLQLLQAAIERHFGDRITLTGGEAGLHLALGLPPQCDDIAISRAAREVGIVARPLSRYFMNSDTARNGLLLGYACVPNEQIGPAFDKLAAIIKMHWK</sequence>
<dbReference type="EMBL" id="CP013235">
    <property type="protein sequence ID" value="AMP12219.1"/>
    <property type="molecule type" value="Genomic_DNA"/>
</dbReference>
<dbReference type="InterPro" id="IPR000524">
    <property type="entry name" value="Tscrpt_reg_HTH_GntR"/>
</dbReference>
<dbReference type="AlphaFoldDB" id="A0A127PWY6"/>
<dbReference type="PROSITE" id="PS50949">
    <property type="entry name" value="HTH_GNTR"/>
    <property type="match status" value="1"/>
</dbReference>
<dbReference type="Gene3D" id="1.10.10.10">
    <property type="entry name" value="Winged helix-like DNA-binding domain superfamily/Winged helix DNA-binding domain"/>
    <property type="match status" value="1"/>
</dbReference>
<dbReference type="GO" id="GO:0030170">
    <property type="term" value="F:pyridoxal phosphate binding"/>
    <property type="evidence" value="ECO:0007669"/>
    <property type="project" value="InterPro"/>
</dbReference>
<dbReference type="GO" id="GO:0003700">
    <property type="term" value="F:DNA-binding transcription factor activity"/>
    <property type="evidence" value="ECO:0007669"/>
    <property type="project" value="InterPro"/>
</dbReference>
<keyword evidence="5" id="KW-0804">Transcription</keyword>
<evidence type="ECO:0000256" key="2">
    <source>
        <dbReference type="ARBA" id="ARBA00022898"/>
    </source>
</evidence>
<evidence type="ECO:0000313" key="8">
    <source>
        <dbReference type="Proteomes" id="UP000071778"/>
    </source>
</evidence>
<dbReference type="InterPro" id="IPR036388">
    <property type="entry name" value="WH-like_DNA-bd_sf"/>
</dbReference>
<evidence type="ECO:0000256" key="4">
    <source>
        <dbReference type="ARBA" id="ARBA00023125"/>
    </source>
</evidence>
<dbReference type="PRINTS" id="PR00035">
    <property type="entry name" value="HTHGNTR"/>
</dbReference>
<dbReference type="CDD" id="cd00609">
    <property type="entry name" value="AAT_like"/>
    <property type="match status" value="1"/>
</dbReference>
<dbReference type="InterPro" id="IPR036390">
    <property type="entry name" value="WH_DNA-bd_sf"/>
</dbReference>
<keyword evidence="2" id="KW-0663">Pyridoxal phosphate</keyword>
<dbReference type="Proteomes" id="UP000071778">
    <property type="component" value="Chromosome"/>
</dbReference>
<dbReference type="RefSeq" id="WP_061535028.1">
    <property type="nucleotide sequence ID" value="NZ_CP013233.1"/>
</dbReference>
<gene>
    <name evidence="7" type="ORF">CAter282_4562</name>
</gene>
<evidence type="ECO:0000256" key="1">
    <source>
        <dbReference type="ARBA" id="ARBA00005384"/>
    </source>
</evidence>
<dbReference type="GO" id="GO:0003677">
    <property type="term" value="F:DNA binding"/>
    <property type="evidence" value="ECO:0007669"/>
    <property type="project" value="UniProtKB-KW"/>
</dbReference>
<dbReference type="Pfam" id="PF00392">
    <property type="entry name" value="GntR"/>
    <property type="match status" value="1"/>
</dbReference>
<keyword evidence="3" id="KW-0805">Transcription regulation</keyword>
<protein>
    <submittedName>
        <fullName evidence="7">Bacterial regulatory s, gntR family protein</fullName>
    </submittedName>
</protein>
<dbReference type="InterPro" id="IPR051446">
    <property type="entry name" value="HTH_trans_reg/aminotransferase"/>
</dbReference>
<dbReference type="SUPFAM" id="SSF46785">
    <property type="entry name" value="Winged helix' DNA-binding domain"/>
    <property type="match status" value="1"/>
</dbReference>
<dbReference type="Pfam" id="PF00155">
    <property type="entry name" value="Aminotran_1_2"/>
    <property type="match status" value="1"/>
</dbReference>
<accession>A0A127PWY6</accession>
<organism evidence="7 8">
    <name type="scientific">Collimonas arenae</name>
    <dbReference type="NCBI Taxonomy" id="279058"/>
    <lineage>
        <taxon>Bacteria</taxon>
        <taxon>Pseudomonadati</taxon>
        <taxon>Pseudomonadota</taxon>
        <taxon>Betaproteobacteria</taxon>
        <taxon>Burkholderiales</taxon>
        <taxon>Oxalobacteraceae</taxon>
        <taxon>Collimonas</taxon>
    </lineage>
</organism>